<feature type="compositionally biased region" description="Polar residues" evidence="2">
    <location>
        <begin position="567"/>
        <end position="576"/>
    </location>
</feature>
<dbReference type="PANTHER" id="PTHR43476">
    <property type="entry name" value="3-(3-HYDROXY-PHENYL)PROPIONATE/3-HYDROXYCINNAMIC ACID HYDROXYLASE"/>
    <property type="match status" value="1"/>
</dbReference>
<organism evidence="4 5">
    <name type="scientific">Glycomyces artemisiae</name>
    <dbReference type="NCBI Taxonomy" id="1076443"/>
    <lineage>
        <taxon>Bacteria</taxon>
        <taxon>Bacillati</taxon>
        <taxon>Actinomycetota</taxon>
        <taxon>Actinomycetes</taxon>
        <taxon>Glycomycetales</taxon>
        <taxon>Glycomycetaceae</taxon>
        <taxon>Glycomyces</taxon>
    </lineage>
</organism>
<dbReference type="InterPro" id="IPR036188">
    <property type="entry name" value="FAD/NAD-bd_sf"/>
</dbReference>
<accession>A0A2T0UGX2</accession>
<dbReference type="Gene3D" id="3.30.9.10">
    <property type="entry name" value="D-Amino Acid Oxidase, subunit A, domain 2"/>
    <property type="match status" value="1"/>
</dbReference>
<evidence type="ECO:0000259" key="3">
    <source>
        <dbReference type="Pfam" id="PF01494"/>
    </source>
</evidence>
<dbReference type="SUPFAM" id="SSF51905">
    <property type="entry name" value="FAD/NAD(P)-binding domain"/>
    <property type="match status" value="1"/>
</dbReference>
<dbReference type="PRINTS" id="PR00420">
    <property type="entry name" value="RNGMNOXGNASE"/>
</dbReference>
<evidence type="ECO:0000256" key="1">
    <source>
        <dbReference type="ARBA" id="ARBA00023002"/>
    </source>
</evidence>
<evidence type="ECO:0000256" key="2">
    <source>
        <dbReference type="SAM" id="MobiDB-lite"/>
    </source>
</evidence>
<reference evidence="4 5" key="1">
    <citation type="submission" date="2018-03" db="EMBL/GenBank/DDBJ databases">
        <title>Genomic Encyclopedia of Type Strains, Phase III (KMG-III): the genomes of soil and plant-associated and newly described type strains.</title>
        <authorList>
            <person name="Whitman W."/>
        </authorList>
    </citation>
    <scope>NUCLEOTIDE SEQUENCE [LARGE SCALE GENOMIC DNA]</scope>
    <source>
        <strain evidence="4 5">CGMCC 4.7067</strain>
    </source>
</reference>
<dbReference type="InterPro" id="IPR050631">
    <property type="entry name" value="PheA/TfdB_FAD_monoxygenase"/>
</dbReference>
<dbReference type="Gene3D" id="3.40.30.120">
    <property type="match status" value="1"/>
</dbReference>
<dbReference type="Proteomes" id="UP000238176">
    <property type="component" value="Unassembled WGS sequence"/>
</dbReference>
<evidence type="ECO:0000313" key="4">
    <source>
        <dbReference type="EMBL" id="PRY57189.1"/>
    </source>
</evidence>
<protein>
    <submittedName>
        <fullName evidence="4">3-(3-hydroxy-phenyl)propionate hydroxylase</fullName>
    </submittedName>
</protein>
<gene>
    <name evidence="4" type="ORF">B0I28_10735</name>
</gene>
<dbReference type="GO" id="GO:0019622">
    <property type="term" value="P:3-(3-hydroxy)phenylpropionate catabolic process"/>
    <property type="evidence" value="ECO:0007669"/>
    <property type="project" value="TreeGrafter"/>
</dbReference>
<feature type="domain" description="FAD-binding" evidence="3">
    <location>
        <begin position="10"/>
        <end position="352"/>
    </location>
</feature>
<dbReference type="Pfam" id="PF01494">
    <property type="entry name" value="FAD_binding_3"/>
    <property type="match status" value="1"/>
</dbReference>
<dbReference type="NCBIfam" id="NF004829">
    <property type="entry name" value="PRK06183.1-3"/>
    <property type="match status" value="1"/>
</dbReference>
<keyword evidence="1" id="KW-0560">Oxidoreductase</keyword>
<keyword evidence="5" id="KW-1185">Reference proteome</keyword>
<feature type="region of interest" description="Disordered" evidence="2">
    <location>
        <begin position="521"/>
        <end position="576"/>
    </location>
</feature>
<dbReference type="RefSeq" id="WP_219926842.1">
    <property type="nucleotide sequence ID" value="NZ_PVTJ01000007.1"/>
</dbReference>
<dbReference type="InterPro" id="IPR002938">
    <property type="entry name" value="FAD-bd"/>
</dbReference>
<dbReference type="PANTHER" id="PTHR43476:SF3">
    <property type="entry name" value="FAD-BINDING MONOOXYGENASE"/>
    <property type="match status" value="1"/>
</dbReference>
<sequence length="576" mass="62628">MSAVNAIRRVPVVVVGAGPTGVSAAIGLAQRGIECLVLDRWPEVYPQPRAVHFDDEVFRTLADLGVADRVRAISRPAPGMQLVDTRLRILAEFTRDRRSMGHPQANMFDQPDLERVLRERLAELDAAVFLGGVEVVEVDQPADGPAPARVRFRDIASGIESEVWTDAVLGCDGANSLTRAGLGVEMEDLGFEQRWLVVDVRSPEPLDAYDGVQQVCDHARAATFMMVTPGRYRWEFRLRPGEHPDEITDEQVVERIRPWLGDVDAAGLTVVRRTWYTFRGAVAERWREGRVFLLGDAAHLTPPFIGQGMGAGIRDAANLSWKLALVLTGRADDRLLDTYEAERRPYTRRLVRIAILIGSMMTGGNAFTIGLRRAAMRAASILPGAEQRAVDLVWPALGTGPLSARASWAVGRPCPQPLMATADGPVPLDRLLGNGFAVVTRDRGGVLDAYEPGLRQHFAALGTTVVHLGTPGTVDLDGSLTHLLDRAGADALLIRPDRVVAASADRTDFRAWRRLLASAGIRPGTAGPHHQRCGYQESSPDWSAAMHDQTGRLAASRSTGAGREADTANQGGNHHE</sequence>
<dbReference type="GO" id="GO:0008688">
    <property type="term" value="F:3-(3-hydroxyphenyl)propionate hydroxylase activity"/>
    <property type="evidence" value="ECO:0007669"/>
    <property type="project" value="TreeGrafter"/>
</dbReference>
<dbReference type="EMBL" id="PVTJ01000007">
    <property type="protein sequence ID" value="PRY57189.1"/>
    <property type="molecule type" value="Genomic_DNA"/>
</dbReference>
<evidence type="ECO:0000313" key="5">
    <source>
        <dbReference type="Proteomes" id="UP000238176"/>
    </source>
</evidence>
<dbReference type="AlphaFoldDB" id="A0A2T0UGX2"/>
<dbReference type="GO" id="GO:0071949">
    <property type="term" value="F:FAD binding"/>
    <property type="evidence" value="ECO:0007669"/>
    <property type="project" value="InterPro"/>
</dbReference>
<name>A0A2T0UGX2_9ACTN</name>
<comment type="caution">
    <text evidence="4">The sequence shown here is derived from an EMBL/GenBank/DDBJ whole genome shotgun (WGS) entry which is preliminary data.</text>
</comment>
<dbReference type="Gene3D" id="3.50.50.60">
    <property type="entry name" value="FAD/NAD(P)-binding domain"/>
    <property type="match status" value="1"/>
</dbReference>
<proteinExistence type="predicted"/>